<evidence type="ECO:0000313" key="1">
    <source>
        <dbReference type="EMBL" id="MBD7968587.1"/>
    </source>
</evidence>
<proteinExistence type="predicted"/>
<reference evidence="1 2" key="1">
    <citation type="submission" date="2020-08" db="EMBL/GenBank/DDBJ databases">
        <title>A Genomic Blueprint of the Chicken Gut Microbiome.</title>
        <authorList>
            <person name="Gilroy R."/>
            <person name="Ravi A."/>
            <person name="Getino M."/>
            <person name="Pursley I."/>
            <person name="Horton D.L."/>
            <person name="Alikhan N.-F."/>
            <person name="Baker D."/>
            <person name="Gharbi K."/>
            <person name="Hall N."/>
            <person name="Watson M."/>
            <person name="Adriaenssens E.M."/>
            <person name="Foster-Nyarko E."/>
            <person name="Jarju S."/>
            <person name="Secka A."/>
            <person name="Antonio M."/>
            <person name="Oren A."/>
            <person name="Chaudhuri R."/>
            <person name="La Ragione R.M."/>
            <person name="Hildebrand F."/>
            <person name="Pallen M.J."/>
        </authorList>
    </citation>
    <scope>NUCLEOTIDE SEQUENCE [LARGE SCALE GENOMIC DNA]</scope>
    <source>
        <strain evidence="1 2">Sa2BVA9</strain>
    </source>
</reference>
<protein>
    <submittedName>
        <fullName evidence="1">Uncharacterized protein</fullName>
    </submittedName>
</protein>
<evidence type="ECO:0000313" key="2">
    <source>
        <dbReference type="Proteomes" id="UP000608071"/>
    </source>
</evidence>
<keyword evidence="2" id="KW-1185">Reference proteome</keyword>
<organism evidence="1 2">
    <name type="scientific">Paenibacillus gallinarum</name>
    <dbReference type="NCBI Taxonomy" id="2762232"/>
    <lineage>
        <taxon>Bacteria</taxon>
        <taxon>Bacillati</taxon>
        <taxon>Bacillota</taxon>
        <taxon>Bacilli</taxon>
        <taxon>Bacillales</taxon>
        <taxon>Paenibacillaceae</taxon>
        <taxon>Paenibacillus</taxon>
    </lineage>
</organism>
<name>A0ABR8SYK0_9BACL</name>
<accession>A0ABR8SYK0</accession>
<gene>
    <name evidence="1" type="ORF">H9647_10960</name>
</gene>
<dbReference type="Proteomes" id="UP000608071">
    <property type="component" value="Unassembled WGS sequence"/>
</dbReference>
<comment type="caution">
    <text evidence="1">The sequence shown here is derived from an EMBL/GenBank/DDBJ whole genome shotgun (WGS) entry which is preliminary data.</text>
</comment>
<sequence length="86" mass="9768">MKGRVYVEYRRLGFFAVETADDDFSIIEVRNGLPSLEDELIGELNSLGEQQLYNETTKEELDVSIKFIHATLAEAKNYIKGAIRGK</sequence>
<dbReference type="RefSeq" id="WP_191799809.1">
    <property type="nucleotide sequence ID" value="NZ_JACSQL010000003.1"/>
</dbReference>
<dbReference type="EMBL" id="JACSQL010000003">
    <property type="protein sequence ID" value="MBD7968587.1"/>
    <property type="molecule type" value="Genomic_DNA"/>
</dbReference>